<accession>A0A318IPK3</accession>
<keyword evidence="1" id="KW-1133">Transmembrane helix</keyword>
<keyword evidence="1" id="KW-0812">Transmembrane</keyword>
<organism evidence="2 3">
    <name type="scientific">Undibacterium pigrum</name>
    <dbReference type="NCBI Taxonomy" id="401470"/>
    <lineage>
        <taxon>Bacteria</taxon>
        <taxon>Pseudomonadati</taxon>
        <taxon>Pseudomonadota</taxon>
        <taxon>Betaproteobacteria</taxon>
        <taxon>Burkholderiales</taxon>
        <taxon>Oxalobacteraceae</taxon>
        <taxon>Undibacterium</taxon>
    </lineage>
</organism>
<evidence type="ECO:0000313" key="2">
    <source>
        <dbReference type="EMBL" id="PXX37325.1"/>
    </source>
</evidence>
<comment type="caution">
    <text evidence="2">The sequence shown here is derived from an EMBL/GenBank/DDBJ whole genome shotgun (WGS) entry which is preliminary data.</text>
</comment>
<feature type="transmembrane region" description="Helical" evidence="1">
    <location>
        <begin position="51"/>
        <end position="74"/>
    </location>
</feature>
<dbReference type="OrthoDB" id="2857684at2"/>
<keyword evidence="1" id="KW-0472">Membrane</keyword>
<reference evidence="2 3" key="1">
    <citation type="submission" date="2018-05" db="EMBL/GenBank/DDBJ databases">
        <title>Genomic Encyclopedia of Type Strains, Phase IV (KMG-IV): sequencing the most valuable type-strain genomes for metagenomic binning, comparative biology and taxonomic classification.</title>
        <authorList>
            <person name="Goeker M."/>
        </authorList>
    </citation>
    <scope>NUCLEOTIDE SEQUENCE [LARGE SCALE GENOMIC DNA]</scope>
    <source>
        <strain evidence="2 3">DSM 19792</strain>
    </source>
</reference>
<proteinExistence type="predicted"/>
<dbReference type="AlphaFoldDB" id="A0A318IPK3"/>
<sequence>MYFWKLDLLKKQLIANGLTEAQGYSYMLVYTIFGAIAIEMMAYIPHESLDGWTYFASLLNILIPAVGTMMAFRANGGASGTQFLSRYISISLISSIRYLVLILLLMIPLTIVAIMLQGTGDIFESRVFELLFHATYVLLYLYIVKHVGEVAKAARVSANN</sequence>
<dbReference type="RefSeq" id="WP_110257979.1">
    <property type="nucleotide sequence ID" value="NZ_QJKB01000016.1"/>
</dbReference>
<name>A0A318IPK3_9BURK</name>
<dbReference type="EMBL" id="QJKB01000016">
    <property type="protein sequence ID" value="PXX37325.1"/>
    <property type="molecule type" value="Genomic_DNA"/>
</dbReference>
<dbReference type="Proteomes" id="UP000247792">
    <property type="component" value="Unassembled WGS sequence"/>
</dbReference>
<feature type="transmembrane region" description="Helical" evidence="1">
    <location>
        <begin position="21"/>
        <end position="45"/>
    </location>
</feature>
<evidence type="ECO:0000256" key="1">
    <source>
        <dbReference type="SAM" id="Phobius"/>
    </source>
</evidence>
<feature type="transmembrane region" description="Helical" evidence="1">
    <location>
        <begin position="95"/>
        <end position="115"/>
    </location>
</feature>
<protein>
    <submittedName>
        <fullName evidence="2">Uncharacterized protein</fullName>
    </submittedName>
</protein>
<feature type="transmembrane region" description="Helical" evidence="1">
    <location>
        <begin position="127"/>
        <end position="144"/>
    </location>
</feature>
<keyword evidence="3" id="KW-1185">Reference proteome</keyword>
<gene>
    <name evidence="2" type="ORF">DFR42_11619</name>
</gene>
<evidence type="ECO:0000313" key="3">
    <source>
        <dbReference type="Proteomes" id="UP000247792"/>
    </source>
</evidence>